<feature type="domain" description="ABC transporter" evidence="14">
    <location>
        <begin position="382"/>
        <end position="627"/>
    </location>
</feature>
<evidence type="ECO:0000256" key="3">
    <source>
        <dbReference type="ARBA" id="ARBA00007577"/>
    </source>
</evidence>
<dbReference type="SUPFAM" id="SSF90123">
    <property type="entry name" value="ABC transporter transmembrane region"/>
    <property type="match status" value="2"/>
</dbReference>
<proteinExistence type="inferred from homology"/>
<evidence type="ECO:0000256" key="4">
    <source>
        <dbReference type="ARBA" id="ARBA00022448"/>
    </source>
</evidence>
<dbReference type="Pfam" id="PF00664">
    <property type="entry name" value="ABC_membrane"/>
    <property type="match status" value="2"/>
</dbReference>
<feature type="transmembrane region" description="Helical" evidence="13">
    <location>
        <begin position="283"/>
        <end position="307"/>
    </location>
</feature>
<dbReference type="GO" id="GO:0012505">
    <property type="term" value="C:endomembrane system"/>
    <property type="evidence" value="ECO:0007669"/>
    <property type="project" value="UniProtKB-SubCell"/>
</dbReference>
<evidence type="ECO:0000256" key="12">
    <source>
        <dbReference type="SAM" id="MobiDB-lite"/>
    </source>
</evidence>
<dbReference type="InterPro" id="IPR039421">
    <property type="entry name" value="Type_1_exporter"/>
</dbReference>
<evidence type="ECO:0000256" key="11">
    <source>
        <dbReference type="ARBA" id="ARBA00023180"/>
    </source>
</evidence>
<evidence type="ECO:0000259" key="14">
    <source>
        <dbReference type="PROSITE" id="PS50893"/>
    </source>
</evidence>
<dbReference type="InterPro" id="IPR027417">
    <property type="entry name" value="P-loop_NTPase"/>
</dbReference>
<evidence type="ECO:0000256" key="2">
    <source>
        <dbReference type="ARBA" id="ARBA00004308"/>
    </source>
</evidence>
<keyword evidence="4" id="KW-0813">Transport</keyword>
<dbReference type="PANTHER" id="PTHR43394:SF11">
    <property type="entry name" value="ATP-BINDING CASSETTE TRANSPORTER"/>
    <property type="match status" value="1"/>
</dbReference>
<feature type="transmembrane region" description="Helical" evidence="13">
    <location>
        <begin position="103"/>
        <end position="121"/>
    </location>
</feature>
<comment type="caution">
    <text evidence="16">The sequence shown here is derived from an EMBL/GenBank/DDBJ whole genome shotgun (WGS) entry which is preliminary data.</text>
</comment>
<evidence type="ECO:0000313" key="17">
    <source>
        <dbReference type="Proteomes" id="UP000756346"/>
    </source>
</evidence>
<feature type="transmembrane region" description="Helical" evidence="13">
    <location>
        <begin position="704"/>
        <end position="728"/>
    </location>
</feature>
<feature type="transmembrane region" description="Helical" evidence="13">
    <location>
        <begin position="822"/>
        <end position="844"/>
    </location>
</feature>
<dbReference type="SMART" id="SM00382">
    <property type="entry name" value="AAA"/>
    <property type="match status" value="2"/>
</dbReference>
<dbReference type="PROSITE" id="PS50929">
    <property type="entry name" value="ABC_TM1F"/>
    <property type="match status" value="2"/>
</dbReference>
<dbReference type="GO" id="GO:0090374">
    <property type="term" value="P:oligopeptide export from mitochondrion"/>
    <property type="evidence" value="ECO:0007669"/>
    <property type="project" value="TreeGrafter"/>
</dbReference>
<dbReference type="FunFam" id="3.40.50.300:FF:000913">
    <property type="entry name" value="ABC multidrug transporter SitT"/>
    <property type="match status" value="1"/>
</dbReference>
<evidence type="ECO:0000256" key="8">
    <source>
        <dbReference type="ARBA" id="ARBA00022840"/>
    </source>
</evidence>
<dbReference type="GO" id="GO:0016887">
    <property type="term" value="F:ATP hydrolysis activity"/>
    <property type="evidence" value="ECO:0007669"/>
    <property type="project" value="InterPro"/>
</dbReference>
<reference evidence="16" key="1">
    <citation type="journal article" date="2021" name="Nat. Commun.">
        <title>Genetic determinants of endophytism in the Arabidopsis root mycobiome.</title>
        <authorList>
            <person name="Mesny F."/>
            <person name="Miyauchi S."/>
            <person name="Thiergart T."/>
            <person name="Pickel B."/>
            <person name="Atanasova L."/>
            <person name="Karlsson M."/>
            <person name="Huettel B."/>
            <person name="Barry K.W."/>
            <person name="Haridas S."/>
            <person name="Chen C."/>
            <person name="Bauer D."/>
            <person name="Andreopoulos W."/>
            <person name="Pangilinan J."/>
            <person name="LaButti K."/>
            <person name="Riley R."/>
            <person name="Lipzen A."/>
            <person name="Clum A."/>
            <person name="Drula E."/>
            <person name="Henrissat B."/>
            <person name="Kohler A."/>
            <person name="Grigoriev I.V."/>
            <person name="Martin F.M."/>
            <person name="Hacquard S."/>
        </authorList>
    </citation>
    <scope>NUCLEOTIDE SEQUENCE</scope>
    <source>
        <strain evidence="16">MPI-CAGE-CH-0230</strain>
    </source>
</reference>
<organism evidence="16 17">
    <name type="scientific">Microdochium trichocladiopsis</name>
    <dbReference type="NCBI Taxonomy" id="1682393"/>
    <lineage>
        <taxon>Eukaryota</taxon>
        <taxon>Fungi</taxon>
        <taxon>Dikarya</taxon>
        <taxon>Ascomycota</taxon>
        <taxon>Pezizomycotina</taxon>
        <taxon>Sordariomycetes</taxon>
        <taxon>Xylariomycetidae</taxon>
        <taxon>Xylariales</taxon>
        <taxon>Microdochiaceae</taxon>
        <taxon>Microdochium</taxon>
    </lineage>
</organism>
<dbReference type="GO" id="GO:0005743">
    <property type="term" value="C:mitochondrial inner membrane"/>
    <property type="evidence" value="ECO:0007669"/>
    <property type="project" value="TreeGrafter"/>
</dbReference>
<keyword evidence="8" id="KW-0067">ATP-binding</keyword>
<feature type="transmembrane region" description="Helical" evidence="13">
    <location>
        <begin position="945"/>
        <end position="964"/>
    </location>
</feature>
<feature type="transmembrane region" description="Helical" evidence="13">
    <location>
        <begin position="56"/>
        <end position="83"/>
    </location>
</feature>
<feature type="transmembrane region" description="Helical" evidence="13">
    <location>
        <begin position="179"/>
        <end position="197"/>
    </location>
</feature>
<dbReference type="Proteomes" id="UP000756346">
    <property type="component" value="Unassembled WGS sequence"/>
</dbReference>
<feature type="transmembrane region" description="Helical" evidence="13">
    <location>
        <begin position="319"/>
        <end position="339"/>
    </location>
</feature>
<evidence type="ECO:0000256" key="10">
    <source>
        <dbReference type="ARBA" id="ARBA00023136"/>
    </source>
</evidence>
<evidence type="ECO:0000256" key="13">
    <source>
        <dbReference type="SAM" id="Phobius"/>
    </source>
</evidence>
<keyword evidence="5 13" id="KW-0812">Transmembrane</keyword>
<dbReference type="FunFam" id="1.20.1560.10:FF:000057">
    <property type="entry name" value="ABC multidrug transporter SitT"/>
    <property type="match status" value="1"/>
</dbReference>
<keyword evidence="11" id="KW-0325">Glycoprotein</keyword>
<dbReference type="CDD" id="cd18577">
    <property type="entry name" value="ABC_6TM_Pgp_ABCB1_D1_like"/>
    <property type="match status" value="1"/>
</dbReference>
<dbReference type="GO" id="GO:0015421">
    <property type="term" value="F:ABC-type oligopeptide transporter activity"/>
    <property type="evidence" value="ECO:0007669"/>
    <property type="project" value="TreeGrafter"/>
</dbReference>
<keyword evidence="9 13" id="KW-1133">Transmembrane helix</keyword>
<dbReference type="SUPFAM" id="SSF52540">
    <property type="entry name" value="P-loop containing nucleoside triphosphate hydrolases"/>
    <property type="match status" value="2"/>
</dbReference>
<dbReference type="Gene3D" id="1.20.1560.10">
    <property type="entry name" value="ABC transporter type 1, transmembrane domain"/>
    <property type="match status" value="1"/>
</dbReference>
<feature type="transmembrane region" description="Helical" evidence="13">
    <location>
        <begin position="850"/>
        <end position="869"/>
    </location>
</feature>
<dbReference type="PROSITE" id="PS00211">
    <property type="entry name" value="ABC_TRANSPORTER_1"/>
    <property type="match status" value="2"/>
</dbReference>
<feature type="domain" description="ABC transmembrane type-1" evidence="15">
    <location>
        <begin position="708"/>
        <end position="995"/>
    </location>
</feature>
<evidence type="ECO:0000256" key="5">
    <source>
        <dbReference type="ARBA" id="ARBA00022692"/>
    </source>
</evidence>
<sequence length="1278" mass="137565">MATATTASPEAAEKTGDGAPSESSPSDTNELPQDPAFTAYKRIFSYAGPLEKAMQAVAIVAALASGAGIACQNLIFGSFITNITGFAVTGVSGDAFRASVSQLALYFVYLGIGRLVLSYAYNTLLTHAAYRVVRNIRHDYLRAALRQEVAFYDFGTGGSVAAQATSNGRLVLGGISEKFGLTFQGIGAFVAAFAIAFAVQWKLTLICLCIPPVTIGVTGFVAALGAKIETRVLEIHGQANAFAESVLSSVRTTHAFEMRERLVARFDSFLADAHATGRKLSPLWAVLFSTEYTIIYLGFGLAFWQGVRMLASGEITETGTIFTVLLSVVIASVNLTIIAPNALDFGRAAAAAAQLFALIDRESKIDPLLKTGLEPDVTTGHVRLENVTFAYPTRPGVTVLDNFSLDVPAGKVTALVGQSGSGKSTIVGLLERWYNPGSGSIKLDGVAIEDLNLHWLRRNVRLVQQEPVLFQGSVFDNINHGLVGTAWEHEPLEERMRRVEEAARMAFAHDFILELPGGYDTNIGQRGSLLSGGQKQRVAIARSIVSQPKVLLLDEATSALDPHAEHIVQQALDRAAVGRTTIVIAHKLATIRKADNIVVMSKGSIVEQGSHASLIAHDGAYARLVRVQDLAVSAAPTVAEPEEEDEEKKTAAAADDLQQTLTKYSTAVQDKLASGTRRDDYDLHQQRGIVAMVYMLFRESPEIFWVEVGVLVSCVLGAMTIPGQAILMASVVDVFTLTGDAMVQRGDFFASMFIVIAAGCLVGYGMLGYFANIVAQHLSHKYRRQTLADLLRQDLQFFDRPENNTGALVSRLDSNPQSILELMGYNVSLIFIAVFQLAVCSILAVAYSWRLGLCIIGAGLPPLLAAGYYKIRLDAKLDRDNGKRYGASAAIASEAINAIRTMSSLAIEESVLAQYVAELDHAVHGSVVPTLWLMLCFGLTQSIEYWFMALGFWYGCTLLSYGTITQTEFLVAFLSVFYAGQASAQLFMFSSSVTKGVNAANYTDWLRRLQPTIAEKETAAEVTADSIALDGVRFSYPLRPDAQVLRGVDLDIRRGQFVALVGASGCGKSTMIAMLERFYDPTTGTISVGASRTPMPGLNPRLYRRQVALVQQEPTLFPGSVRDNIALGVDTTSPVDDLAIEKALRAANAWDFVSSLPDGLATPTGTSGSQLSGGQRQRIAIARALIRSPRILLLDEATSALDTESEKIVQAALAEAAASGGGVEGRVTVAVAHRLSTIKDADVICVFYQGKIVEMGSHRELVELGGMYRKMCEAQALD</sequence>
<dbReference type="OrthoDB" id="6500128at2759"/>
<dbReference type="InterPro" id="IPR036640">
    <property type="entry name" value="ABC1_TM_sf"/>
</dbReference>
<feature type="domain" description="ABC transporter" evidence="14">
    <location>
        <begin position="1027"/>
        <end position="1274"/>
    </location>
</feature>
<dbReference type="GeneID" id="70178263"/>
<evidence type="ECO:0000259" key="15">
    <source>
        <dbReference type="PROSITE" id="PS50929"/>
    </source>
</evidence>
<dbReference type="AlphaFoldDB" id="A0A9P8XYP2"/>
<feature type="region of interest" description="Disordered" evidence="12">
    <location>
        <begin position="1"/>
        <end position="33"/>
    </location>
</feature>
<feature type="domain" description="ABC transmembrane type-1" evidence="15">
    <location>
        <begin position="56"/>
        <end position="347"/>
    </location>
</feature>
<evidence type="ECO:0000256" key="6">
    <source>
        <dbReference type="ARBA" id="ARBA00022737"/>
    </source>
</evidence>
<dbReference type="PROSITE" id="PS50893">
    <property type="entry name" value="ABC_TRANSPORTER_2"/>
    <property type="match status" value="2"/>
</dbReference>
<keyword evidence="6" id="KW-0677">Repeat</keyword>
<dbReference type="GO" id="GO:0005524">
    <property type="term" value="F:ATP binding"/>
    <property type="evidence" value="ECO:0007669"/>
    <property type="project" value="UniProtKB-KW"/>
</dbReference>
<dbReference type="EMBL" id="JAGTJQ010000009">
    <property type="protein sequence ID" value="KAH7024980.1"/>
    <property type="molecule type" value="Genomic_DNA"/>
</dbReference>
<keyword evidence="10 13" id="KW-0472">Membrane</keyword>
<dbReference type="InterPro" id="IPR003439">
    <property type="entry name" value="ABC_transporter-like_ATP-bd"/>
</dbReference>
<keyword evidence="17" id="KW-1185">Reference proteome</keyword>
<evidence type="ECO:0000256" key="1">
    <source>
        <dbReference type="ARBA" id="ARBA00004141"/>
    </source>
</evidence>
<keyword evidence="7" id="KW-0547">Nucleotide-binding</keyword>
<gene>
    <name evidence="16" type="ORF">B0I36DRAFT_165399</name>
</gene>
<dbReference type="InterPro" id="IPR003593">
    <property type="entry name" value="AAA+_ATPase"/>
</dbReference>
<dbReference type="FunFam" id="3.40.50.300:FF:001530">
    <property type="entry name" value="ABC multidrug transporter (Eurofung)"/>
    <property type="match status" value="1"/>
</dbReference>
<evidence type="ECO:0000256" key="9">
    <source>
        <dbReference type="ARBA" id="ARBA00022989"/>
    </source>
</evidence>
<dbReference type="InterPro" id="IPR017871">
    <property type="entry name" value="ABC_transporter-like_CS"/>
</dbReference>
<dbReference type="PANTHER" id="PTHR43394">
    <property type="entry name" value="ATP-DEPENDENT PERMEASE MDL1, MITOCHONDRIAL"/>
    <property type="match status" value="1"/>
</dbReference>
<dbReference type="InterPro" id="IPR011527">
    <property type="entry name" value="ABC1_TM_dom"/>
</dbReference>
<feature type="transmembrane region" description="Helical" evidence="13">
    <location>
        <begin position="748"/>
        <end position="775"/>
    </location>
</feature>
<dbReference type="RefSeq" id="XP_046008528.1">
    <property type="nucleotide sequence ID" value="XM_046148717.1"/>
</dbReference>
<dbReference type="CDD" id="cd03249">
    <property type="entry name" value="ABC_MTABC3_MDL1_MDL2"/>
    <property type="match status" value="1"/>
</dbReference>
<feature type="compositionally biased region" description="Low complexity" evidence="12">
    <location>
        <begin position="1"/>
        <end position="10"/>
    </location>
</feature>
<evidence type="ECO:0000256" key="7">
    <source>
        <dbReference type="ARBA" id="ARBA00022741"/>
    </source>
</evidence>
<accession>A0A9P8XYP2</accession>
<dbReference type="CDD" id="cd18578">
    <property type="entry name" value="ABC_6TM_Pgp_ABCB1_D2_like"/>
    <property type="match status" value="1"/>
</dbReference>
<keyword evidence="16" id="KW-0378">Hydrolase</keyword>
<feature type="compositionally biased region" description="Polar residues" evidence="12">
    <location>
        <begin position="21"/>
        <end position="31"/>
    </location>
</feature>
<comment type="similarity">
    <text evidence="3">Belongs to the ABC transporter superfamily. ABCB family. Multidrug resistance exporter (TC 3.A.1.201) subfamily.</text>
</comment>
<protein>
    <submittedName>
        <fullName evidence="16">P-loop containing nucleoside triphosphate hydrolase protein</fullName>
    </submittedName>
</protein>
<dbReference type="Gene3D" id="3.40.50.300">
    <property type="entry name" value="P-loop containing nucleotide triphosphate hydrolases"/>
    <property type="match status" value="2"/>
</dbReference>
<comment type="subcellular location">
    <subcellularLocation>
        <location evidence="2">Endomembrane system</location>
    </subcellularLocation>
    <subcellularLocation>
        <location evidence="1">Membrane</location>
        <topology evidence="1">Multi-pass membrane protein</topology>
    </subcellularLocation>
</comment>
<evidence type="ECO:0000313" key="16">
    <source>
        <dbReference type="EMBL" id="KAH7024980.1"/>
    </source>
</evidence>
<feature type="transmembrane region" description="Helical" evidence="13">
    <location>
        <begin position="203"/>
        <end position="226"/>
    </location>
</feature>
<name>A0A9P8XYP2_9PEZI</name>
<dbReference type="Pfam" id="PF00005">
    <property type="entry name" value="ABC_tran"/>
    <property type="match status" value="2"/>
</dbReference>